<organism evidence="4">
    <name type="scientific">marine sediment metagenome</name>
    <dbReference type="NCBI Taxonomy" id="412755"/>
    <lineage>
        <taxon>unclassified sequences</taxon>
        <taxon>metagenomes</taxon>
        <taxon>ecological metagenomes</taxon>
    </lineage>
</organism>
<dbReference type="InterPro" id="IPR023803">
    <property type="entry name" value="Ribosomal_bS16_dom_sf"/>
</dbReference>
<evidence type="ECO:0000256" key="1">
    <source>
        <dbReference type="ARBA" id="ARBA00022980"/>
    </source>
</evidence>
<keyword evidence="2" id="KW-0687">Ribonucleoprotein</keyword>
<accession>A0A0F9UME7</accession>
<reference evidence="4" key="1">
    <citation type="journal article" date="2015" name="Nature">
        <title>Complex archaea that bridge the gap between prokaryotes and eukaryotes.</title>
        <authorList>
            <person name="Spang A."/>
            <person name="Saw J.H."/>
            <person name="Jorgensen S.L."/>
            <person name="Zaremba-Niedzwiedzka K."/>
            <person name="Martijn J."/>
            <person name="Lind A.E."/>
            <person name="van Eijk R."/>
            <person name="Schleper C."/>
            <person name="Guy L."/>
            <person name="Ettema T.J."/>
        </authorList>
    </citation>
    <scope>NUCLEOTIDE SEQUENCE</scope>
</reference>
<keyword evidence="1" id="KW-0689">Ribosomal protein</keyword>
<evidence type="ECO:0000313" key="4">
    <source>
        <dbReference type="EMBL" id="KKN92829.1"/>
    </source>
</evidence>
<evidence type="ECO:0000256" key="3">
    <source>
        <dbReference type="SAM" id="MobiDB-lite"/>
    </source>
</evidence>
<gene>
    <name evidence="4" type="ORF">LCGC14_0203570</name>
</gene>
<name>A0A0F9UME7_9ZZZZ</name>
<dbReference type="GO" id="GO:0015935">
    <property type="term" value="C:small ribosomal subunit"/>
    <property type="evidence" value="ECO:0007669"/>
    <property type="project" value="TreeGrafter"/>
</dbReference>
<dbReference type="GO" id="GO:0003735">
    <property type="term" value="F:structural constituent of ribosome"/>
    <property type="evidence" value="ECO:0007669"/>
    <property type="project" value="InterPro"/>
</dbReference>
<protein>
    <recommendedName>
        <fullName evidence="5">30S ribosomal protein S16</fullName>
    </recommendedName>
</protein>
<dbReference type="GO" id="GO:0005737">
    <property type="term" value="C:cytoplasm"/>
    <property type="evidence" value="ECO:0007669"/>
    <property type="project" value="UniProtKB-ARBA"/>
</dbReference>
<sequence length="64" mass="7359">MDSRSPRDGRAIEELGWYDPNSKDADKQLSLHRERIEYWLSVGAQPSDTVSDLLKRQGISVRKT</sequence>
<feature type="region of interest" description="Disordered" evidence="3">
    <location>
        <begin position="1"/>
        <end position="26"/>
    </location>
</feature>
<dbReference type="EMBL" id="LAZR01000091">
    <property type="protein sequence ID" value="KKN92829.1"/>
    <property type="molecule type" value="Genomic_DNA"/>
</dbReference>
<dbReference type="SUPFAM" id="SSF54565">
    <property type="entry name" value="Ribosomal protein S16"/>
    <property type="match status" value="1"/>
</dbReference>
<dbReference type="Gene3D" id="3.30.1320.10">
    <property type="match status" value="1"/>
</dbReference>
<dbReference type="AlphaFoldDB" id="A0A0F9UME7"/>
<dbReference type="InterPro" id="IPR000307">
    <property type="entry name" value="Ribosomal_bS16"/>
</dbReference>
<evidence type="ECO:0008006" key="5">
    <source>
        <dbReference type="Google" id="ProtNLM"/>
    </source>
</evidence>
<dbReference type="NCBIfam" id="TIGR00002">
    <property type="entry name" value="S16"/>
    <property type="match status" value="1"/>
</dbReference>
<dbReference type="GO" id="GO:0006412">
    <property type="term" value="P:translation"/>
    <property type="evidence" value="ECO:0007669"/>
    <property type="project" value="InterPro"/>
</dbReference>
<evidence type="ECO:0000256" key="2">
    <source>
        <dbReference type="ARBA" id="ARBA00023274"/>
    </source>
</evidence>
<dbReference type="PANTHER" id="PTHR12919">
    <property type="entry name" value="30S RIBOSOMAL PROTEIN S16"/>
    <property type="match status" value="1"/>
</dbReference>
<dbReference type="PANTHER" id="PTHR12919:SF20">
    <property type="entry name" value="SMALL RIBOSOMAL SUBUNIT PROTEIN BS16M"/>
    <property type="match status" value="1"/>
</dbReference>
<comment type="caution">
    <text evidence="4">The sequence shown here is derived from an EMBL/GenBank/DDBJ whole genome shotgun (WGS) entry which is preliminary data.</text>
</comment>
<dbReference type="Pfam" id="PF00886">
    <property type="entry name" value="Ribosomal_S16"/>
    <property type="match status" value="1"/>
</dbReference>
<proteinExistence type="predicted"/>
<feature type="compositionally biased region" description="Basic and acidic residues" evidence="3">
    <location>
        <begin position="1"/>
        <end position="13"/>
    </location>
</feature>